<accession>A0AAW9RWP0</accession>
<sequence>MNGLHSDAKADNENYNFFVVILILYIGVALLIFLIANAVPASKDTEDFANLESRLISLEHELSSDPEYESTLSTTGDKTLDSLILRVAILENRVLESEKRVSDRYLRMERGLSEAQSSFQWQVAIIWGIIVALTAAIIPLKISSRGK</sequence>
<comment type="caution">
    <text evidence="2">The sequence shown here is derived from an EMBL/GenBank/DDBJ whole genome shotgun (WGS) entry which is preliminary data.</text>
</comment>
<evidence type="ECO:0000313" key="3">
    <source>
        <dbReference type="Proteomes" id="UP001378188"/>
    </source>
</evidence>
<dbReference type="Proteomes" id="UP001378188">
    <property type="component" value="Unassembled WGS sequence"/>
</dbReference>
<organism evidence="2 3">
    <name type="scientific">Microbaculum marinum</name>
    <dbReference type="NCBI Taxonomy" id="1764581"/>
    <lineage>
        <taxon>Bacteria</taxon>
        <taxon>Pseudomonadati</taxon>
        <taxon>Pseudomonadota</taxon>
        <taxon>Alphaproteobacteria</taxon>
        <taxon>Hyphomicrobiales</taxon>
        <taxon>Tepidamorphaceae</taxon>
        <taxon>Microbaculum</taxon>
    </lineage>
</organism>
<feature type="transmembrane region" description="Helical" evidence="1">
    <location>
        <begin position="119"/>
        <end position="140"/>
    </location>
</feature>
<proteinExistence type="predicted"/>
<dbReference type="AlphaFoldDB" id="A0AAW9RWP0"/>
<feature type="transmembrane region" description="Helical" evidence="1">
    <location>
        <begin position="15"/>
        <end position="36"/>
    </location>
</feature>
<keyword evidence="1" id="KW-1133">Transmembrane helix</keyword>
<name>A0AAW9RWP0_9HYPH</name>
<evidence type="ECO:0000313" key="2">
    <source>
        <dbReference type="EMBL" id="MEJ8574141.1"/>
    </source>
</evidence>
<evidence type="ECO:0000256" key="1">
    <source>
        <dbReference type="SAM" id="Phobius"/>
    </source>
</evidence>
<keyword evidence="1" id="KW-0812">Transmembrane</keyword>
<gene>
    <name evidence="2" type="ORF">V3328_21835</name>
</gene>
<keyword evidence="1" id="KW-0472">Membrane</keyword>
<dbReference type="RefSeq" id="WP_340331842.1">
    <property type="nucleotide sequence ID" value="NZ_JAZHOF010000010.1"/>
</dbReference>
<keyword evidence="3" id="KW-1185">Reference proteome</keyword>
<protein>
    <submittedName>
        <fullName evidence="2">Uncharacterized protein</fullName>
    </submittedName>
</protein>
<reference evidence="2 3" key="1">
    <citation type="submission" date="2024-02" db="EMBL/GenBank/DDBJ databases">
        <title>Genome analysis and characterization of Microbaculum marinisediminis sp. nov., isolated from marine sediment.</title>
        <authorList>
            <person name="Du Z.-J."/>
            <person name="Ye Y.-Q."/>
            <person name="Zhang Z.-R."/>
            <person name="Yuan S.-M."/>
            <person name="Zhang X.-Y."/>
        </authorList>
    </citation>
    <scope>NUCLEOTIDE SEQUENCE [LARGE SCALE GENOMIC DNA]</scope>
    <source>
        <strain evidence="2 3">SDUM1044001</strain>
    </source>
</reference>
<dbReference type="EMBL" id="JAZHOF010000010">
    <property type="protein sequence ID" value="MEJ8574141.1"/>
    <property type="molecule type" value="Genomic_DNA"/>
</dbReference>